<name>A0A3Q0RDJ3_AMPCI</name>
<evidence type="ECO:0000256" key="1">
    <source>
        <dbReference type="ARBA" id="ARBA00008535"/>
    </source>
</evidence>
<feature type="domain" description="AIG1-type G" evidence="4">
    <location>
        <begin position="11"/>
        <end position="210"/>
    </location>
</feature>
<proteinExistence type="inferred from homology"/>
<dbReference type="CDD" id="cd01852">
    <property type="entry name" value="AIG1"/>
    <property type="match status" value="1"/>
</dbReference>
<keyword evidence="3" id="KW-0342">GTP-binding</keyword>
<dbReference type="InterPro" id="IPR045058">
    <property type="entry name" value="GIMA/IAN/Toc"/>
</dbReference>
<dbReference type="FunFam" id="3.40.50.300:FF:000366">
    <property type="entry name" value="GTPase, IMAP family member 2"/>
    <property type="match status" value="1"/>
</dbReference>
<evidence type="ECO:0000256" key="3">
    <source>
        <dbReference type="ARBA" id="ARBA00023134"/>
    </source>
</evidence>
<evidence type="ECO:0000259" key="4">
    <source>
        <dbReference type="PROSITE" id="PS51720"/>
    </source>
</evidence>
<dbReference type="AlphaFoldDB" id="A0A3Q0RDJ3"/>
<dbReference type="InterPro" id="IPR006703">
    <property type="entry name" value="G_AIG1"/>
</dbReference>
<evidence type="ECO:0000313" key="6">
    <source>
        <dbReference type="Proteomes" id="UP000261340"/>
    </source>
</evidence>
<dbReference type="PROSITE" id="PS51720">
    <property type="entry name" value="G_AIG1"/>
    <property type="match status" value="1"/>
</dbReference>
<reference evidence="5" key="2">
    <citation type="submission" date="2025-09" db="UniProtKB">
        <authorList>
            <consortium name="Ensembl"/>
        </authorList>
    </citation>
    <scope>IDENTIFICATION</scope>
</reference>
<evidence type="ECO:0000256" key="2">
    <source>
        <dbReference type="ARBA" id="ARBA00022741"/>
    </source>
</evidence>
<keyword evidence="6" id="KW-1185">Reference proteome</keyword>
<accession>A0A3Q0RDJ3</accession>
<keyword evidence="2" id="KW-0547">Nucleotide-binding</keyword>
<dbReference type="InterPro" id="IPR027417">
    <property type="entry name" value="P-loop_NTPase"/>
</dbReference>
<dbReference type="Gene3D" id="3.40.50.300">
    <property type="entry name" value="P-loop containing nucleotide triphosphate hydrolases"/>
    <property type="match status" value="1"/>
</dbReference>
<dbReference type="GO" id="GO:0005525">
    <property type="term" value="F:GTP binding"/>
    <property type="evidence" value="ECO:0007669"/>
    <property type="project" value="UniProtKB-KW"/>
</dbReference>
<dbReference type="Pfam" id="PF04548">
    <property type="entry name" value="AIG1"/>
    <property type="match status" value="1"/>
</dbReference>
<dbReference type="GeneTree" id="ENSGT01120000271858"/>
<dbReference type="Ensembl" id="ENSACIT00000010575.1">
    <property type="protein sequence ID" value="ENSACIP00000010279.1"/>
    <property type="gene ID" value="ENSACIG00000008045.1"/>
</dbReference>
<sequence>MERYKAQKKEEADLRIVLLGKTGAGKSAAGNTILGKEVFYSCVLPSSVTSECSVKTGQFEGKILAVVDTPGLFDTKKNEEAKTDITRCISFADPGPHVFLIVIKVDRFTNEEQETVKAIQEMFGKKSAQYTMALFTRGDDLEKHGVQIEKFIHENPALCDVISHCDGGYHVFNNRDENPAQVRELLKKINTMVQKNRGSYYTYEMLQEAEEAMRKAEEDLRIVIVGKTGAGKRWGDGLLCRQFQCLCTSNPLCWLSWLEHSGGIWTEQLFFFSLQDSNLQHLQTVWMFCVWLIGCPGC</sequence>
<dbReference type="PANTHER" id="PTHR10903:SF186">
    <property type="entry name" value="GTPASE IMAP FAMILY MEMBER 4-LIKE-RELATED"/>
    <property type="match status" value="1"/>
</dbReference>
<evidence type="ECO:0000313" key="5">
    <source>
        <dbReference type="Ensembl" id="ENSACIP00000010279.1"/>
    </source>
</evidence>
<dbReference type="Proteomes" id="UP000261340">
    <property type="component" value="Unplaced"/>
</dbReference>
<dbReference type="STRING" id="61819.ENSACIP00000010279"/>
<dbReference type="SUPFAM" id="SSF52540">
    <property type="entry name" value="P-loop containing nucleoside triphosphate hydrolases"/>
    <property type="match status" value="1"/>
</dbReference>
<protein>
    <recommendedName>
        <fullName evidence="4">AIG1-type G domain-containing protein</fullName>
    </recommendedName>
</protein>
<organism evidence="5 6">
    <name type="scientific">Amphilophus citrinellus</name>
    <name type="common">Midas cichlid</name>
    <name type="synonym">Cichlasoma citrinellum</name>
    <dbReference type="NCBI Taxonomy" id="61819"/>
    <lineage>
        <taxon>Eukaryota</taxon>
        <taxon>Metazoa</taxon>
        <taxon>Chordata</taxon>
        <taxon>Craniata</taxon>
        <taxon>Vertebrata</taxon>
        <taxon>Euteleostomi</taxon>
        <taxon>Actinopterygii</taxon>
        <taxon>Neopterygii</taxon>
        <taxon>Teleostei</taxon>
        <taxon>Neoteleostei</taxon>
        <taxon>Acanthomorphata</taxon>
        <taxon>Ovalentaria</taxon>
        <taxon>Cichlomorphae</taxon>
        <taxon>Cichliformes</taxon>
        <taxon>Cichlidae</taxon>
        <taxon>New World cichlids</taxon>
        <taxon>Cichlasomatinae</taxon>
        <taxon>Heroini</taxon>
        <taxon>Amphilophus</taxon>
    </lineage>
</organism>
<reference evidence="5" key="1">
    <citation type="submission" date="2025-08" db="UniProtKB">
        <authorList>
            <consortium name="Ensembl"/>
        </authorList>
    </citation>
    <scope>IDENTIFICATION</scope>
</reference>
<comment type="similarity">
    <text evidence="1">Belongs to the TRAFAC class TrmE-Era-EngA-EngB-Septin-like GTPase superfamily. AIG1/Toc34/Toc159-like paraseptin GTPase family. IAN subfamily.</text>
</comment>
<dbReference type="PANTHER" id="PTHR10903">
    <property type="entry name" value="GTPASE, IMAP FAMILY MEMBER-RELATED"/>
    <property type="match status" value="1"/>
</dbReference>